<comment type="caution">
    <text evidence="1">The sequence shown here is derived from an EMBL/GenBank/DDBJ whole genome shotgun (WGS) entry which is preliminary data.</text>
</comment>
<organism evidence="1 2">
    <name type="scientific">Rapidithrix thailandica</name>
    <dbReference type="NCBI Taxonomy" id="413964"/>
    <lineage>
        <taxon>Bacteria</taxon>
        <taxon>Pseudomonadati</taxon>
        <taxon>Bacteroidota</taxon>
        <taxon>Cytophagia</taxon>
        <taxon>Cytophagales</taxon>
        <taxon>Flammeovirgaceae</taxon>
        <taxon>Rapidithrix</taxon>
    </lineage>
</organism>
<evidence type="ECO:0000313" key="2">
    <source>
        <dbReference type="Proteomes" id="UP001403385"/>
    </source>
</evidence>
<keyword evidence="2" id="KW-1185">Reference proteome</keyword>
<gene>
    <name evidence="1" type="ORF">AAG747_19050</name>
</gene>
<name>A0AAW9SAL4_9BACT</name>
<sequence length="227" mass="26233">MSLFAQNQLTGTWQLSSYIDSVLIHKELCEFSGNPASYCYQITIEPKKTEIDLIGYHEGGSIPIIDQGDNWMKVGYSSEQFFTLELVDEQTLKFEEGKLESTTNIYIDSTIHIFKRKPPVSDLTAVFNQLVEGKYKLKRSEIVFHPNGQLTGLANFSRFKLTINFWEHLPKGFDSILLIRPDGTSEYRKWEIKSEYLILTELERTVDEESGMYEYQVGTESLELMKI</sequence>
<dbReference type="AlphaFoldDB" id="A0AAW9SAL4"/>
<protein>
    <submittedName>
        <fullName evidence="1">Uncharacterized protein</fullName>
    </submittedName>
</protein>
<evidence type="ECO:0000313" key="1">
    <source>
        <dbReference type="EMBL" id="MEN7550029.1"/>
    </source>
</evidence>
<accession>A0AAW9SAL4</accession>
<dbReference type="RefSeq" id="WP_346822806.1">
    <property type="nucleotide sequence ID" value="NZ_JBDKWZ010000011.1"/>
</dbReference>
<proteinExistence type="predicted"/>
<dbReference type="EMBL" id="JBDKWZ010000011">
    <property type="protein sequence ID" value="MEN7550029.1"/>
    <property type="molecule type" value="Genomic_DNA"/>
</dbReference>
<dbReference type="Proteomes" id="UP001403385">
    <property type="component" value="Unassembled WGS sequence"/>
</dbReference>
<reference evidence="1 2" key="1">
    <citation type="submission" date="2024-04" db="EMBL/GenBank/DDBJ databases">
        <title>Novel genus in family Flammeovirgaceae.</title>
        <authorList>
            <person name="Nguyen T.H."/>
            <person name="Vuong T.Q."/>
            <person name="Le H."/>
            <person name="Kim S.-G."/>
        </authorList>
    </citation>
    <scope>NUCLEOTIDE SEQUENCE [LARGE SCALE GENOMIC DNA]</scope>
    <source>
        <strain evidence="1 2">JCM 23209</strain>
    </source>
</reference>